<dbReference type="CDD" id="cd03786">
    <property type="entry name" value="GTB_UDP-GlcNAc_2-Epimerase"/>
    <property type="match status" value="1"/>
</dbReference>
<evidence type="ECO:0000259" key="1">
    <source>
        <dbReference type="Pfam" id="PF02350"/>
    </source>
</evidence>
<reference evidence="3" key="1">
    <citation type="journal article" date="2019" name="Int. J. Syst. Evol. Microbiol.">
        <title>The Global Catalogue of Microorganisms (GCM) 10K type strain sequencing project: providing services to taxonomists for standard genome sequencing and annotation.</title>
        <authorList>
            <consortium name="The Broad Institute Genomics Platform"/>
            <consortium name="The Broad Institute Genome Sequencing Center for Infectious Disease"/>
            <person name="Wu L."/>
            <person name="Ma J."/>
        </authorList>
    </citation>
    <scope>NUCLEOTIDE SEQUENCE [LARGE SCALE GENOMIC DNA]</scope>
    <source>
        <strain evidence="3">JCM 17069</strain>
    </source>
</reference>
<dbReference type="Pfam" id="PF02350">
    <property type="entry name" value="Epimerase_2"/>
    <property type="match status" value="1"/>
</dbReference>
<dbReference type="PANTHER" id="PTHR43174:SF3">
    <property type="entry name" value="UDP-N-ACETYLGLUCOSAMINE 2-EPIMERASE"/>
    <property type="match status" value="1"/>
</dbReference>
<sequence length="374" mass="42458">MNKKILFLTGTRADFGKIKSLISILENQPNFEVFVFVTGMHLQKEYGYTLIEIERCNFKNVHTFENHTHETTMDLTLAKTIEGLSSYCKNVHPDMILVHGDRVETLAGAIVGSLNNILVAHIEGGELSGTVDELIRHSVSKLSHIHFVSNEEAAKRLVQMGEMKSSIYTIGSPDIDIMFSNDLPTIEVAKEYYQIPFDQFGIVMFHPVTTEANDMKHYAQNFVAALQNDSHNYVVIYPNNDLGSQFIIDEYSNLKEHSRFRIFPSLRFEYFLTLLKNSQFIIGNSSAGIREAPYYGIPIINIGTRQQNRAVHADIINVDYSEVSILKALNSIDSHKIQKSNSDFGKGNSAQLFLESLKDSSIWEVNHQKQFRDL</sequence>
<gene>
    <name evidence="2" type="primary">neuC_1</name>
    <name evidence="2" type="ORF">GCM10022389_22390</name>
</gene>
<dbReference type="InterPro" id="IPR020004">
    <property type="entry name" value="UDP-GlcNAc_Epase"/>
</dbReference>
<proteinExistence type="predicted"/>
<accession>A0ABP7VXC6</accession>
<evidence type="ECO:0000313" key="2">
    <source>
        <dbReference type="EMBL" id="GAA4076098.1"/>
    </source>
</evidence>
<protein>
    <submittedName>
        <fullName evidence="2">UDP-N-acetylglucosamine 2-epimerase</fullName>
    </submittedName>
</protein>
<dbReference type="RefSeq" id="WP_344816796.1">
    <property type="nucleotide sequence ID" value="NZ_BAABCT010000006.1"/>
</dbReference>
<dbReference type="SUPFAM" id="SSF53756">
    <property type="entry name" value="UDP-Glycosyltransferase/glycogen phosphorylase"/>
    <property type="match status" value="1"/>
</dbReference>
<dbReference type="InterPro" id="IPR003331">
    <property type="entry name" value="UDP_GlcNAc_Epimerase_2_dom"/>
</dbReference>
<keyword evidence="3" id="KW-1185">Reference proteome</keyword>
<comment type="caution">
    <text evidence="2">The sequence shown here is derived from an EMBL/GenBank/DDBJ whole genome shotgun (WGS) entry which is preliminary data.</text>
</comment>
<dbReference type="InterPro" id="IPR029767">
    <property type="entry name" value="WecB-like"/>
</dbReference>
<organism evidence="2 3">
    <name type="scientific">Flavobacterium cheonanense</name>
    <dbReference type="NCBI Taxonomy" id="706183"/>
    <lineage>
        <taxon>Bacteria</taxon>
        <taxon>Pseudomonadati</taxon>
        <taxon>Bacteroidota</taxon>
        <taxon>Flavobacteriia</taxon>
        <taxon>Flavobacteriales</taxon>
        <taxon>Flavobacteriaceae</taxon>
        <taxon>Flavobacterium</taxon>
    </lineage>
</organism>
<name>A0ABP7VXC6_9FLAO</name>
<dbReference type="Proteomes" id="UP001500367">
    <property type="component" value="Unassembled WGS sequence"/>
</dbReference>
<dbReference type="NCBIfam" id="TIGR03568">
    <property type="entry name" value="NeuC_NnaA"/>
    <property type="match status" value="1"/>
</dbReference>
<dbReference type="EMBL" id="BAABCT010000006">
    <property type="protein sequence ID" value="GAA4076098.1"/>
    <property type="molecule type" value="Genomic_DNA"/>
</dbReference>
<feature type="domain" description="UDP-N-acetylglucosamine 2-epimerase" evidence="1">
    <location>
        <begin position="25"/>
        <end position="358"/>
    </location>
</feature>
<dbReference type="Gene3D" id="3.40.50.2000">
    <property type="entry name" value="Glycogen Phosphorylase B"/>
    <property type="match status" value="2"/>
</dbReference>
<dbReference type="PANTHER" id="PTHR43174">
    <property type="entry name" value="UDP-N-ACETYLGLUCOSAMINE 2-EPIMERASE"/>
    <property type="match status" value="1"/>
</dbReference>
<evidence type="ECO:0000313" key="3">
    <source>
        <dbReference type="Proteomes" id="UP001500367"/>
    </source>
</evidence>